<feature type="domain" description="Integrase DNA-binding" evidence="3">
    <location>
        <begin position="3"/>
        <end position="55"/>
    </location>
</feature>
<evidence type="ECO:0000256" key="2">
    <source>
        <dbReference type="ARBA" id="ARBA00022908"/>
    </source>
</evidence>
<dbReference type="InterPro" id="IPR025166">
    <property type="entry name" value="Integrase_DNA_bind_dom"/>
</dbReference>
<proteinExistence type="inferred from homology"/>
<evidence type="ECO:0000256" key="1">
    <source>
        <dbReference type="ARBA" id="ARBA00008857"/>
    </source>
</evidence>
<dbReference type="InterPro" id="IPR038488">
    <property type="entry name" value="Integrase_DNA-bd_sf"/>
</dbReference>
<reference evidence="4" key="1">
    <citation type="submission" date="2016-04" db="EMBL/GenBank/DDBJ databases">
        <authorList>
            <person name="Evans L.H."/>
            <person name="Alamgir A."/>
            <person name="Owens N."/>
            <person name="Weber N.D."/>
            <person name="Virtaneva K."/>
            <person name="Barbian K."/>
            <person name="Babar A."/>
            <person name="Rosenke K."/>
        </authorList>
    </citation>
    <scope>NUCLEOTIDE SEQUENCE</scope>
    <source>
        <strain evidence="4">92-2</strain>
    </source>
</reference>
<accession>A0A212K4B1</accession>
<evidence type="ECO:0000313" key="4">
    <source>
        <dbReference type="EMBL" id="SBW06543.1"/>
    </source>
</evidence>
<protein>
    <recommendedName>
        <fullName evidence="3">Integrase DNA-binding domain-containing protein</fullName>
    </recommendedName>
</protein>
<dbReference type="RefSeq" id="WP_227119436.1">
    <property type="nucleotide sequence ID" value="NZ_LT598928.1"/>
</dbReference>
<sequence>MALSDMAIKKAKPREKIYTLKDADGLYLEIKPSGKKYWRLRYWIDSKENRLSLGE</sequence>
<dbReference type="AlphaFoldDB" id="A0A212K4B1"/>
<organism evidence="4">
    <name type="scientific">uncultured Desulfovibrio sp</name>
    <dbReference type="NCBI Taxonomy" id="167968"/>
    <lineage>
        <taxon>Bacteria</taxon>
        <taxon>Pseudomonadati</taxon>
        <taxon>Thermodesulfobacteriota</taxon>
        <taxon>Desulfovibrionia</taxon>
        <taxon>Desulfovibrionales</taxon>
        <taxon>Desulfovibrionaceae</taxon>
        <taxon>Desulfovibrio</taxon>
        <taxon>environmental samples</taxon>
    </lineage>
</organism>
<dbReference type="PANTHER" id="PTHR30629">
    <property type="entry name" value="PROPHAGE INTEGRASE"/>
    <property type="match status" value="1"/>
</dbReference>
<dbReference type="Gene3D" id="3.30.160.390">
    <property type="entry name" value="Integrase, DNA-binding domain"/>
    <property type="match status" value="1"/>
</dbReference>
<dbReference type="GO" id="GO:0015074">
    <property type="term" value="P:DNA integration"/>
    <property type="evidence" value="ECO:0007669"/>
    <property type="project" value="UniProtKB-KW"/>
</dbReference>
<name>A0A212K4B1_9BACT</name>
<gene>
    <name evidence="4" type="ORF">KM92DES2_12204</name>
</gene>
<keyword evidence="2" id="KW-0229">DNA integration</keyword>
<dbReference type="PANTHER" id="PTHR30629:SF2">
    <property type="entry name" value="PROPHAGE INTEGRASE INTS-RELATED"/>
    <property type="match status" value="1"/>
</dbReference>
<evidence type="ECO:0000259" key="3">
    <source>
        <dbReference type="Pfam" id="PF13356"/>
    </source>
</evidence>
<dbReference type="EMBL" id="FLUP01000001">
    <property type="protein sequence ID" value="SBW06543.1"/>
    <property type="molecule type" value="Genomic_DNA"/>
</dbReference>
<dbReference type="Pfam" id="PF13356">
    <property type="entry name" value="Arm-DNA-bind_3"/>
    <property type="match status" value="1"/>
</dbReference>
<dbReference type="InterPro" id="IPR050808">
    <property type="entry name" value="Phage_Integrase"/>
</dbReference>
<comment type="similarity">
    <text evidence="1">Belongs to the 'phage' integrase family.</text>
</comment>